<name>A0A285T854_9FIRM</name>
<evidence type="ECO:0000313" key="2">
    <source>
        <dbReference type="EMBL" id="SOC17682.1"/>
    </source>
</evidence>
<feature type="domain" description="IrrE N-terminal-like" evidence="1">
    <location>
        <begin position="70"/>
        <end position="151"/>
    </location>
</feature>
<dbReference type="Pfam" id="PF06114">
    <property type="entry name" value="Peptidase_M78"/>
    <property type="match status" value="1"/>
</dbReference>
<reference evidence="2 3" key="1">
    <citation type="submission" date="2017-08" db="EMBL/GenBank/DDBJ databases">
        <authorList>
            <person name="de Groot N.N."/>
        </authorList>
    </citation>
    <scope>NUCLEOTIDE SEQUENCE [LARGE SCALE GENOMIC DNA]</scope>
    <source>
        <strain evidence="2 3">DSM 9787</strain>
    </source>
</reference>
<dbReference type="AlphaFoldDB" id="A0A285T854"/>
<protein>
    <recommendedName>
        <fullName evidence="1">IrrE N-terminal-like domain-containing protein</fullName>
    </recommendedName>
</protein>
<dbReference type="InterPro" id="IPR010359">
    <property type="entry name" value="IrrE_HExxH"/>
</dbReference>
<dbReference type="Proteomes" id="UP000219563">
    <property type="component" value="Unassembled WGS sequence"/>
</dbReference>
<dbReference type="Gene3D" id="1.10.10.2910">
    <property type="match status" value="1"/>
</dbReference>
<evidence type="ECO:0000313" key="3">
    <source>
        <dbReference type="Proteomes" id="UP000219563"/>
    </source>
</evidence>
<accession>A0A285T854</accession>
<organism evidence="2 3">
    <name type="scientific">Pseudobutyrivibrio ruminis DSM 9787</name>
    <dbReference type="NCBI Taxonomy" id="1123011"/>
    <lineage>
        <taxon>Bacteria</taxon>
        <taxon>Bacillati</taxon>
        <taxon>Bacillota</taxon>
        <taxon>Clostridia</taxon>
        <taxon>Lachnospirales</taxon>
        <taxon>Lachnospiraceae</taxon>
        <taxon>Pseudobutyrivibrio</taxon>
    </lineage>
</organism>
<sequence>MATRLSDEEYEEIKEQIVSLFSEYDIKCVPISSFEIATKLGIAIWPYSALGKERRRAARRISEDGFSVETEKHEWVIFYNDSKCYGRINNTIMHEIAHFWLGHIEETVKEEAEAKFFAKYALAPPPLIYNMSGEINAETIHDTFDISYEAALNAYKYYLKWKRKKCNDNVIDYAIYEKRMLKCFDIEVGGGQVECS</sequence>
<gene>
    <name evidence="2" type="ORF">SAMN02910411_0490</name>
</gene>
<proteinExistence type="predicted"/>
<evidence type="ECO:0000259" key="1">
    <source>
        <dbReference type="Pfam" id="PF06114"/>
    </source>
</evidence>
<dbReference type="EMBL" id="OBMR01000016">
    <property type="protein sequence ID" value="SOC17682.1"/>
    <property type="molecule type" value="Genomic_DNA"/>
</dbReference>
<dbReference type="RefSeq" id="WP_097077250.1">
    <property type="nucleotide sequence ID" value="NZ_OBMR01000016.1"/>
</dbReference>